<evidence type="ECO:0000256" key="7">
    <source>
        <dbReference type="ARBA" id="ARBA00023242"/>
    </source>
</evidence>
<gene>
    <name evidence="10" type="ORF">JI435_083400</name>
</gene>
<evidence type="ECO:0000256" key="9">
    <source>
        <dbReference type="SAM" id="MobiDB-lite"/>
    </source>
</evidence>
<keyword evidence="2" id="KW-0690">Ribosome biogenesis</keyword>
<comment type="subcellular location">
    <subcellularLocation>
        <location evidence="1">Nucleus</location>
        <location evidence="1">Nucleolus</location>
    </subcellularLocation>
</comment>
<dbReference type="SMART" id="SM00320">
    <property type="entry name" value="WD40"/>
    <property type="match status" value="6"/>
</dbReference>
<keyword evidence="7" id="KW-0539">Nucleus</keyword>
<dbReference type="Pfam" id="PF00400">
    <property type="entry name" value="WD40"/>
    <property type="match status" value="1"/>
</dbReference>
<evidence type="ECO:0000256" key="8">
    <source>
        <dbReference type="PROSITE-ProRule" id="PRU00221"/>
    </source>
</evidence>
<dbReference type="OrthoDB" id="4096at2759"/>
<dbReference type="InterPro" id="IPR011047">
    <property type="entry name" value="Quinoprotein_ADH-like_sf"/>
</dbReference>
<evidence type="ECO:0000256" key="5">
    <source>
        <dbReference type="ARBA" id="ARBA00022737"/>
    </source>
</evidence>
<dbReference type="GO" id="GO:0045943">
    <property type="term" value="P:positive regulation of transcription by RNA polymerase I"/>
    <property type="evidence" value="ECO:0007669"/>
    <property type="project" value="InterPro"/>
</dbReference>
<evidence type="ECO:0000256" key="6">
    <source>
        <dbReference type="ARBA" id="ARBA00023163"/>
    </source>
</evidence>
<keyword evidence="6" id="KW-0804">Transcription</keyword>
<dbReference type="InterPro" id="IPR053826">
    <property type="entry name" value="WDR75"/>
</dbReference>
<evidence type="ECO:0000256" key="1">
    <source>
        <dbReference type="ARBA" id="ARBA00004604"/>
    </source>
</evidence>
<dbReference type="PANTHER" id="PTHR44215">
    <property type="entry name" value="WD REPEAT-CONTAINING PROTEIN 75"/>
    <property type="match status" value="1"/>
</dbReference>
<dbReference type="PROSITE" id="PS50294">
    <property type="entry name" value="WD_REPEATS_REGION"/>
    <property type="match status" value="1"/>
</dbReference>
<proteinExistence type="predicted"/>
<dbReference type="PANTHER" id="PTHR44215:SF1">
    <property type="entry name" value="WD REPEAT-CONTAINING PROTEIN 75"/>
    <property type="match status" value="1"/>
</dbReference>
<evidence type="ECO:0000256" key="2">
    <source>
        <dbReference type="ARBA" id="ARBA00022517"/>
    </source>
</evidence>
<feature type="compositionally biased region" description="Basic and acidic residues" evidence="9">
    <location>
        <begin position="155"/>
        <end position="171"/>
    </location>
</feature>
<dbReference type="Gene3D" id="2.130.10.10">
    <property type="entry name" value="YVTN repeat-like/Quinoprotein amine dehydrogenase"/>
    <property type="match status" value="3"/>
</dbReference>
<dbReference type="InterPro" id="IPR015943">
    <property type="entry name" value="WD40/YVTN_repeat-like_dom_sf"/>
</dbReference>
<dbReference type="InterPro" id="IPR001680">
    <property type="entry name" value="WD40_rpt"/>
</dbReference>
<keyword evidence="3" id="KW-0698">rRNA processing</keyword>
<dbReference type="GO" id="GO:0032040">
    <property type="term" value="C:small-subunit processome"/>
    <property type="evidence" value="ECO:0007669"/>
    <property type="project" value="InterPro"/>
</dbReference>
<keyword evidence="5" id="KW-0677">Repeat</keyword>
<dbReference type="EMBL" id="CP069024">
    <property type="protein sequence ID" value="QRC92605.1"/>
    <property type="molecule type" value="Genomic_DNA"/>
</dbReference>
<dbReference type="VEuPathDB" id="FungiDB:JI435_083400"/>
<dbReference type="Proteomes" id="UP000663193">
    <property type="component" value="Chromosome 2"/>
</dbReference>
<evidence type="ECO:0000313" key="11">
    <source>
        <dbReference type="Proteomes" id="UP000663193"/>
    </source>
</evidence>
<protein>
    <submittedName>
        <fullName evidence="10">Uncharacterized protein</fullName>
    </submittedName>
</protein>
<sequence>MAETSAQLKRKRESAAGLQKKAKKQRKSDATAAGAEEDVVAAEVAEPTQGPKAIPQTQDKTKKASRKAQANGAPDQDAAVPSSTKPIKDAEAQQNGGPDKSNSSKQSKKQRKQDQKDSKNEQLNGDGPVEGLGAQAMPTPTKSPIQDPAAPAKKSFKERVAESKEAAKAEVAEVQSSAPAKKHKQKAPGKWAVSQVQGGWFLPTDPVFSQDEKCLLLANPKGVQIYAADTSLLSHFLAASNTGVVTAYALSSTNPSHVYVADSNCLISLWDWVAGTKIARWDIGATVRNMVVITQPGTDEDLVYCHETGDKHVVNVHALRTKSQASKTELKHVLKTDSAITSIQVLLQGKYVIISTADSITVGKRLKVSKTAVQEFEYVWRELKFSKRVTTCDTYFRQREVPENGKKSAQDQRDVLDLAVGDEIGVILLFEDILASFAALESVQKGNQSRTDSVESLRPKKLHWHRNAVGSVKWSLDGNYLISGGDETVLTIWQLATGKPQHLPHLTAAIESVVVSPTGSSYALSLANNSVIVISTTELEAKTNIVGVQTRRVDPEQLPKETKSGKPALYALQSVPIAVDPKHTQQVLFTVPASQPRQNISGVLPEPYLQTFDIANQRPVDRQALTRNNATDPNMGPDGERIKEPNVRHIQVSYDGQWLATVDEWLPPRADTAFLHEGNSEFTEEQRLLRREVYLKIWRRDEKNGQWTLETRIDAPHFLEDVCGNGRVLDLVAHPKEHIFATIGEDHIIRTWKPKTRLRDGIVVRGADNKGLVNWSLHRSITLPDPDKVWLAEATLEAEYNRTSRLAFSPDGSVLAAGVSGASESDRGLIHLVDTDNAAIRRSMTEIDATVLCGLGIVGRCLVVVTDCITVWDLVNDDMVYCASINTTGVDSVERTSVVRLATNEVDGTFALSLPHFEKNDNPSFRFKKASSKVFVYDTEHKDPLWSHTVPGITLGLTARKGQGERGYIALDSRSCIRTISPAAGSLALPLHQKSEEPEVQSMEIDAVEDVEEAEEGVASKALADLVLENEYDKPVVTQQDLEEIFHNDGAPQAPKDVFSAVLRLFGGVATAAA</sequence>
<reference evidence="11" key="1">
    <citation type="journal article" date="2021" name="BMC Genomics">
        <title>Chromosome-level genome assembly and manually-curated proteome of model necrotroph Parastagonospora nodorum Sn15 reveals a genome-wide trove of candidate effector homologs, and redundancy of virulence-related functions within an accessory chromosome.</title>
        <authorList>
            <person name="Bertazzoni S."/>
            <person name="Jones D.A.B."/>
            <person name="Phan H.T."/>
            <person name="Tan K.-C."/>
            <person name="Hane J.K."/>
        </authorList>
    </citation>
    <scope>NUCLEOTIDE SEQUENCE [LARGE SCALE GENOMIC DNA]</scope>
    <source>
        <strain evidence="11">SN15 / ATCC MYA-4574 / FGSC 10173)</strain>
    </source>
</reference>
<accession>A0A7U2ET40</accession>
<organism evidence="10 11">
    <name type="scientific">Phaeosphaeria nodorum (strain SN15 / ATCC MYA-4574 / FGSC 10173)</name>
    <name type="common">Glume blotch fungus</name>
    <name type="synonym">Parastagonospora nodorum</name>
    <dbReference type="NCBI Taxonomy" id="321614"/>
    <lineage>
        <taxon>Eukaryota</taxon>
        <taxon>Fungi</taxon>
        <taxon>Dikarya</taxon>
        <taxon>Ascomycota</taxon>
        <taxon>Pezizomycotina</taxon>
        <taxon>Dothideomycetes</taxon>
        <taxon>Pleosporomycetidae</taxon>
        <taxon>Pleosporales</taxon>
        <taxon>Pleosporineae</taxon>
        <taxon>Phaeosphaeriaceae</taxon>
        <taxon>Parastagonospora</taxon>
    </lineage>
</organism>
<evidence type="ECO:0000256" key="4">
    <source>
        <dbReference type="ARBA" id="ARBA00022574"/>
    </source>
</evidence>
<keyword evidence="11" id="KW-1185">Reference proteome</keyword>
<dbReference type="GO" id="GO:0006364">
    <property type="term" value="P:rRNA processing"/>
    <property type="evidence" value="ECO:0007669"/>
    <property type="project" value="UniProtKB-KW"/>
</dbReference>
<dbReference type="GO" id="GO:0003723">
    <property type="term" value="F:RNA binding"/>
    <property type="evidence" value="ECO:0007669"/>
    <property type="project" value="InterPro"/>
</dbReference>
<keyword evidence="4 8" id="KW-0853">WD repeat</keyword>
<dbReference type="SUPFAM" id="SSF82171">
    <property type="entry name" value="DPP6 N-terminal domain-like"/>
    <property type="match status" value="1"/>
</dbReference>
<evidence type="ECO:0000313" key="10">
    <source>
        <dbReference type="EMBL" id="QRC92605.1"/>
    </source>
</evidence>
<feature type="region of interest" description="Disordered" evidence="9">
    <location>
        <begin position="1"/>
        <end position="189"/>
    </location>
</feature>
<name>A0A7U2ET40_PHANO</name>
<feature type="repeat" description="WD" evidence="8">
    <location>
        <begin position="462"/>
        <end position="503"/>
    </location>
</feature>
<dbReference type="PROSITE" id="PS50082">
    <property type="entry name" value="WD_REPEATS_2"/>
    <property type="match status" value="1"/>
</dbReference>
<dbReference type="SUPFAM" id="SSF50998">
    <property type="entry name" value="Quinoprotein alcohol dehydrogenase-like"/>
    <property type="match status" value="2"/>
</dbReference>
<evidence type="ECO:0000256" key="3">
    <source>
        <dbReference type="ARBA" id="ARBA00022552"/>
    </source>
</evidence>
<dbReference type="AlphaFoldDB" id="A0A7U2ET40"/>